<protein>
    <recommendedName>
        <fullName evidence="3">Transposase IS204/IS1001/IS1096/IS1165 DDE domain-containing protein</fullName>
    </recommendedName>
</protein>
<evidence type="ECO:0000313" key="2">
    <source>
        <dbReference type="Proteomes" id="UP000321083"/>
    </source>
</evidence>
<sequence>KMMTIRDVVRDIGISEGMVCGIDKASLQKTFGKPRLRDLEVIVIDEICVGRRKKCFTIVIDWRPGGLVCVCTENGRNALVPFYKRLRAS</sequence>
<dbReference type="AlphaFoldDB" id="A0A5C6M2D2"/>
<evidence type="ECO:0000313" key="1">
    <source>
        <dbReference type="EMBL" id="TWW08313.1"/>
    </source>
</evidence>
<reference evidence="1 2" key="1">
    <citation type="submission" date="2019-08" db="EMBL/GenBank/DDBJ databases">
        <title>100 year-old enigma solved: identification of Planctomyces bekefii, the type genus and species of the phylum Planctomycetes.</title>
        <authorList>
            <person name="Svetlana D.N."/>
            <person name="Overmann J."/>
        </authorList>
    </citation>
    <scope>NUCLEOTIDE SEQUENCE [LARGE SCALE GENOMIC DNA]</scope>
    <source>
        <strain evidence="1">Phe10_nw2017</strain>
    </source>
</reference>
<feature type="non-terminal residue" evidence="1">
    <location>
        <position position="1"/>
    </location>
</feature>
<name>A0A5C6M2D2_9PLAN</name>
<keyword evidence="2" id="KW-1185">Reference proteome</keyword>
<dbReference type="Proteomes" id="UP000321083">
    <property type="component" value="Unassembled WGS sequence"/>
</dbReference>
<accession>A0A5C6M2D2</accession>
<evidence type="ECO:0008006" key="3">
    <source>
        <dbReference type="Google" id="ProtNLM"/>
    </source>
</evidence>
<proteinExistence type="predicted"/>
<dbReference type="EMBL" id="SRHE01000732">
    <property type="protein sequence ID" value="TWW08313.1"/>
    <property type="molecule type" value="Genomic_DNA"/>
</dbReference>
<comment type="caution">
    <text evidence="1">The sequence shown here is derived from an EMBL/GenBank/DDBJ whole genome shotgun (WGS) entry which is preliminary data.</text>
</comment>
<organism evidence="1 2">
    <name type="scientific">Planctomyces bekefii</name>
    <dbReference type="NCBI Taxonomy" id="1653850"/>
    <lineage>
        <taxon>Bacteria</taxon>
        <taxon>Pseudomonadati</taxon>
        <taxon>Planctomycetota</taxon>
        <taxon>Planctomycetia</taxon>
        <taxon>Planctomycetales</taxon>
        <taxon>Planctomycetaceae</taxon>
        <taxon>Planctomyces</taxon>
    </lineage>
</organism>
<reference evidence="1 2" key="2">
    <citation type="submission" date="2019-08" db="EMBL/GenBank/DDBJ databases">
        <authorList>
            <person name="Henke P."/>
        </authorList>
    </citation>
    <scope>NUCLEOTIDE SEQUENCE [LARGE SCALE GENOMIC DNA]</scope>
    <source>
        <strain evidence="1">Phe10_nw2017</strain>
    </source>
</reference>
<gene>
    <name evidence="1" type="ORF">E3A20_25610</name>
</gene>